<feature type="region of interest" description="Disordered" evidence="2">
    <location>
        <begin position="314"/>
        <end position="349"/>
    </location>
</feature>
<gene>
    <name evidence="3" type="ORF">PHET_06728</name>
</gene>
<dbReference type="OrthoDB" id="18648at2759"/>
<accession>A0A8J4WQP4</accession>
<keyword evidence="1" id="KW-0458">Lysosome</keyword>
<comment type="subcellular location">
    <subcellularLocation>
        <location evidence="1">Lysosome</location>
    </subcellularLocation>
</comment>
<dbReference type="Pfam" id="PF03666">
    <property type="entry name" value="NPR3"/>
    <property type="match status" value="1"/>
</dbReference>
<name>A0A8J4WQP4_9TREM</name>
<dbReference type="GO" id="GO:0010508">
    <property type="term" value="P:positive regulation of autophagy"/>
    <property type="evidence" value="ECO:0007669"/>
    <property type="project" value="TreeGrafter"/>
</dbReference>
<keyword evidence="1" id="KW-0732">Signal</keyword>
<comment type="similarity">
    <text evidence="1">Belongs to the NPR3 family.</text>
</comment>
<dbReference type="PANTHER" id="PTHR13153:SF5">
    <property type="entry name" value="GATOR COMPLEX PROTEIN NPRL3"/>
    <property type="match status" value="1"/>
</dbReference>
<comment type="caution">
    <text evidence="3">The sequence shown here is derived from an EMBL/GenBank/DDBJ whole genome shotgun (WGS) entry which is preliminary data.</text>
</comment>
<feature type="compositionally biased region" description="Low complexity" evidence="2">
    <location>
        <begin position="583"/>
        <end position="593"/>
    </location>
</feature>
<dbReference type="GO" id="GO:0038202">
    <property type="term" value="P:TORC1 signaling"/>
    <property type="evidence" value="ECO:0007669"/>
    <property type="project" value="TreeGrafter"/>
</dbReference>
<dbReference type="AlphaFoldDB" id="A0A8J4WQP4"/>
<feature type="compositionally biased region" description="Polar residues" evidence="2">
    <location>
        <begin position="564"/>
        <end position="575"/>
    </location>
</feature>
<sequence>MTSFNSSLAYWTKKEIYPNSIFLTTSGSGGDRLLFWQPAPHVRESETRTKCKPLLNGTRPTDGCQSEGCLPVDAGLTVESNRNPFALNVTGSCAAGGSCNVTSNHCGSGSPAAASVSGTPSAVVSCGPMVGGSGEAVEASSSSVNETSLDGGAVMGVNGLSTIEGLPTKLLLSLLHQQFQGLQRKIYIKLGPHVFVGVAFNVTPTVEESSELSDESGTPNVGTRAGRSMLSFAVVFAMDASAPPCVLSYYTELARLTATQIRRAELISDYLSQERNTIVAILEQIPVALCSDQSYGQTNLEMGNREPVAFHSSFRRSQRTGGCVDNLSAPGGPTDDRKRSIPDKSPVTSATDCGLDSCKPWGMDAQTIQDQLVQLSSLCGTLKQIVDSVCLTGHVNVMIDQVYPVFFCLPHKAYCLTRESMMSHTPAIRPMAIWRAMDKIRPYHALMLVHRKQHLIDHYLPKNSNTNMIDFINDLSPTVSLHDLSTKIQSQSYTLSLALWLIYRGHAMIVYPIVATNVYVLSPQFAVWFSPHLIVQFASRFPSLNLAQALASFSTGLTLKEYSSTTPTRNQNGGANQKHKPTTRTLSSTDSTTAEPDSFWTQLSYAIKVELITWLLRRRLIIQIHVYVFSTMNRESLFRAKQSKPSEQSFVTPGVQQSCITDSHGLPANRPAGPPLTVDDIRRASHVSGNLCTCPSDTIQAALSLGDRDQIDNRLAHLRQSHHDLIAELRKQFPADLQQTAVDVILNHPGATQNIALFSLFVRILPHVPAHLEELMFTLAVSRFTLIECIERFSPWLSTARLPDPVTACFSGIDWPD</sequence>
<dbReference type="InterPro" id="IPR005365">
    <property type="entry name" value="Npr3"/>
</dbReference>
<dbReference type="GO" id="GO:0005764">
    <property type="term" value="C:lysosome"/>
    <property type="evidence" value="ECO:0007669"/>
    <property type="project" value="UniProtKB-SubCell"/>
</dbReference>
<dbReference type="GO" id="GO:0034198">
    <property type="term" value="P:cellular response to amino acid starvation"/>
    <property type="evidence" value="ECO:0007669"/>
    <property type="project" value="UniProtKB-UniRule"/>
</dbReference>
<dbReference type="GO" id="GO:1904262">
    <property type="term" value="P:negative regulation of TORC1 signaling"/>
    <property type="evidence" value="ECO:0007669"/>
    <property type="project" value="TreeGrafter"/>
</dbReference>
<evidence type="ECO:0000313" key="4">
    <source>
        <dbReference type="Proteomes" id="UP000748531"/>
    </source>
</evidence>
<comment type="function">
    <text evidence="1">As a component of the GATOR1 complex functions as an inhibitor of the amino acid-sensing branch of the TORC1 pathway.</text>
</comment>
<evidence type="ECO:0000313" key="3">
    <source>
        <dbReference type="EMBL" id="KAF5400105.1"/>
    </source>
</evidence>
<dbReference type="GO" id="GO:1990130">
    <property type="term" value="C:GATOR1 complex"/>
    <property type="evidence" value="ECO:0007669"/>
    <property type="project" value="UniProtKB-UniRule"/>
</dbReference>
<reference evidence="3" key="1">
    <citation type="submission" date="2019-05" db="EMBL/GenBank/DDBJ databases">
        <title>Annotation for the trematode Paragonimus heterotremus.</title>
        <authorList>
            <person name="Choi Y.-J."/>
        </authorList>
    </citation>
    <scope>NUCLEOTIDE SEQUENCE</scope>
    <source>
        <strain evidence="3">LC</strain>
    </source>
</reference>
<dbReference type="EMBL" id="LUCH01003464">
    <property type="protein sequence ID" value="KAF5400105.1"/>
    <property type="molecule type" value="Genomic_DNA"/>
</dbReference>
<proteinExistence type="inferred from homology"/>
<dbReference type="PANTHER" id="PTHR13153">
    <property type="entry name" value="CGTHBA PROTEIN -14 GENE PROTEIN"/>
    <property type="match status" value="1"/>
</dbReference>
<protein>
    <recommendedName>
        <fullName evidence="1">GATOR complex protein NPRL3</fullName>
    </recommendedName>
    <alternativeName>
        <fullName evidence="1">Nitrogen permease regulator 3-like protein</fullName>
    </alternativeName>
</protein>
<organism evidence="3 4">
    <name type="scientific">Paragonimus heterotremus</name>
    <dbReference type="NCBI Taxonomy" id="100268"/>
    <lineage>
        <taxon>Eukaryota</taxon>
        <taxon>Metazoa</taxon>
        <taxon>Spiralia</taxon>
        <taxon>Lophotrochozoa</taxon>
        <taxon>Platyhelminthes</taxon>
        <taxon>Trematoda</taxon>
        <taxon>Digenea</taxon>
        <taxon>Plagiorchiida</taxon>
        <taxon>Troglotremata</taxon>
        <taxon>Troglotrematidae</taxon>
        <taxon>Paragonimus</taxon>
    </lineage>
</organism>
<feature type="region of interest" description="Disordered" evidence="2">
    <location>
        <begin position="564"/>
        <end position="595"/>
    </location>
</feature>
<keyword evidence="4" id="KW-1185">Reference proteome</keyword>
<evidence type="ECO:0000256" key="2">
    <source>
        <dbReference type="SAM" id="MobiDB-lite"/>
    </source>
</evidence>
<evidence type="ECO:0000256" key="1">
    <source>
        <dbReference type="RuleBase" id="RU368069"/>
    </source>
</evidence>
<dbReference type="Proteomes" id="UP000748531">
    <property type="component" value="Unassembled WGS sequence"/>
</dbReference>